<organism evidence="2 3">
    <name type="scientific">Pirellulimonas nuda</name>
    <dbReference type="NCBI Taxonomy" id="2528009"/>
    <lineage>
        <taxon>Bacteria</taxon>
        <taxon>Pseudomonadati</taxon>
        <taxon>Planctomycetota</taxon>
        <taxon>Planctomycetia</taxon>
        <taxon>Pirellulales</taxon>
        <taxon>Lacipirellulaceae</taxon>
        <taxon>Pirellulimonas</taxon>
    </lineage>
</organism>
<keyword evidence="3" id="KW-1185">Reference proteome</keyword>
<protein>
    <recommendedName>
        <fullName evidence="4">Carboxypeptidase regulatory-like domain-containing protein</fullName>
    </recommendedName>
</protein>
<evidence type="ECO:0000256" key="1">
    <source>
        <dbReference type="SAM" id="SignalP"/>
    </source>
</evidence>
<keyword evidence="1" id="KW-0732">Signal</keyword>
<name>A0A518DDL2_9BACT</name>
<evidence type="ECO:0008006" key="4">
    <source>
        <dbReference type="Google" id="ProtNLM"/>
    </source>
</evidence>
<dbReference type="AlphaFoldDB" id="A0A518DDL2"/>
<gene>
    <name evidence="2" type="ORF">Pla175_29630</name>
</gene>
<dbReference type="PROSITE" id="PS51257">
    <property type="entry name" value="PROKAR_LIPOPROTEIN"/>
    <property type="match status" value="1"/>
</dbReference>
<dbReference type="Proteomes" id="UP000317429">
    <property type="component" value="Chromosome"/>
</dbReference>
<dbReference type="KEGG" id="pnd:Pla175_29630"/>
<dbReference type="RefSeq" id="WP_145286370.1">
    <property type="nucleotide sequence ID" value="NZ_CP036291.1"/>
</dbReference>
<evidence type="ECO:0000313" key="3">
    <source>
        <dbReference type="Proteomes" id="UP000317429"/>
    </source>
</evidence>
<proteinExistence type="predicted"/>
<evidence type="ECO:0000313" key="2">
    <source>
        <dbReference type="EMBL" id="QDU89571.1"/>
    </source>
</evidence>
<feature type="chain" id="PRO_5022230531" description="Carboxypeptidase regulatory-like domain-containing protein" evidence="1">
    <location>
        <begin position="28"/>
        <end position="150"/>
    </location>
</feature>
<sequence precursor="true">MAKTGWIARVAWLPAAALIAATLGCGAGPEMAPVEGTVTLDGKPLEFGLVMLHPLKGQVAQGLIGAGGAFSLSTFEPGDGVPFGAYRVSVLCYEGHDPSKASAAKGPEEGFLLGRSLIPLRYSRATSSGLTVDVGPDGVRDLTLALSSRK</sequence>
<accession>A0A518DDL2</accession>
<dbReference type="OrthoDB" id="281179at2"/>
<reference evidence="2 3" key="1">
    <citation type="submission" date="2019-02" db="EMBL/GenBank/DDBJ databases">
        <title>Deep-cultivation of Planctomycetes and their phenomic and genomic characterization uncovers novel biology.</title>
        <authorList>
            <person name="Wiegand S."/>
            <person name="Jogler M."/>
            <person name="Boedeker C."/>
            <person name="Pinto D."/>
            <person name="Vollmers J."/>
            <person name="Rivas-Marin E."/>
            <person name="Kohn T."/>
            <person name="Peeters S.H."/>
            <person name="Heuer A."/>
            <person name="Rast P."/>
            <person name="Oberbeckmann S."/>
            <person name="Bunk B."/>
            <person name="Jeske O."/>
            <person name="Meyerdierks A."/>
            <person name="Storesund J.E."/>
            <person name="Kallscheuer N."/>
            <person name="Luecker S."/>
            <person name="Lage O.M."/>
            <person name="Pohl T."/>
            <person name="Merkel B.J."/>
            <person name="Hornburger P."/>
            <person name="Mueller R.-W."/>
            <person name="Bruemmer F."/>
            <person name="Labrenz M."/>
            <person name="Spormann A.M."/>
            <person name="Op den Camp H."/>
            <person name="Overmann J."/>
            <person name="Amann R."/>
            <person name="Jetten M.S.M."/>
            <person name="Mascher T."/>
            <person name="Medema M.H."/>
            <person name="Devos D.P."/>
            <person name="Kaster A.-K."/>
            <person name="Ovreas L."/>
            <person name="Rohde M."/>
            <person name="Galperin M.Y."/>
            <person name="Jogler C."/>
        </authorList>
    </citation>
    <scope>NUCLEOTIDE SEQUENCE [LARGE SCALE GENOMIC DNA]</scope>
    <source>
        <strain evidence="2 3">Pla175</strain>
    </source>
</reference>
<feature type="signal peptide" evidence="1">
    <location>
        <begin position="1"/>
        <end position="27"/>
    </location>
</feature>
<dbReference type="EMBL" id="CP036291">
    <property type="protein sequence ID" value="QDU89571.1"/>
    <property type="molecule type" value="Genomic_DNA"/>
</dbReference>